<evidence type="ECO:0000256" key="1">
    <source>
        <dbReference type="SAM" id="Coils"/>
    </source>
</evidence>
<accession>A0A951UA55</accession>
<feature type="region of interest" description="Disordered" evidence="2">
    <location>
        <begin position="1300"/>
        <end position="1341"/>
    </location>
</feature>
<dbReference type="Proteomes" id="UP000753908">
    <property type="component" value="Unassembled WGS sequence"/>
</dbReference>
<feature type="region of interest" description="Disordered" evidence="2">
    <location>
        <begin position="99"/>
        <end position="185"/>
    </location>
</feature>
<evidence type="ECO:0000313" key="3">
    <source>
        <dbReference type="EMBL" id="MBW4544126.1"/>
    </source>
</evidence>
<feature type="compositionally biased region" description="Polar residues" evidence="2">
    <location>
        <begin position="1320"/>
        <end position="1334"/>
    </location>
</feature>
<name>A0A951UA55_9CYAN</name>
<reference evidence="3" key="1">
    <citation type="submission" date="2021-05" db="EMBL/GenBank/DDBJ databases">
        <authorList>
            <person name="Pietrasiak N."/>
            <person name="Ward R."/>
            <person name="Stajich J.E."/>
            <person name="Kurbessoian T."/>
        </authorList>
    </citation>
    <scope>NUCLEOTIDE SEQUENCE</scope>
    <source>
        <strain evidence="3">CPER-KK1</strain>
    </source>
</reference>
<sequence length="1341" mass="146926">MNNSQNKVKGITSYRLLVVASRTKEKWLSSVTLGLLTTVLGMVGILPTAKADELPELLNPELSNEESLNVADGEMGRWGNGERGFSSFLVSEQHLESNLSTVTPDVDGTEETKESTIPLTVPKSQGVEEAGLSTDSAQIPETPPPLDTVPKLEEADSTEPQPVVANPSPDSAEGLPDTPAETVSQNDAPLAEPAATLAPNEVRILTPQQGVTSSRSTNLVVQYNADAQIQVNVNEDPIDPSIITQQERDEVQNIITQVWYNIPLEEGENTLTVQAGDGTPSSVQLTVEEKTVQIEVAPVGDPRVPADGRSTISLQGRITDENGQLITKDTVVTLTASAGEFVGADEDKDQLGFQVTAREGLFTAQLQSGLEAQKVRIRAAVEDLKQEREEVRQSLIPITSPFEAYTQIEFVTNLRPSLVSGVVNLRIGASGTDFWGSRRDFLNPDLIDEGTEVDLDGAVFATGRIGEWLFTGAYNSDRPLNETCDGITRLFRGPQFCEQQYPVYGDSSTVDYLTPSTDSVYLRFERTSPVFGAEPDYVMWGDYNTQEFTRNSQLFTATTRQLHGFKGNYNLGNLQITALYSPDIDGFQRDTIAPNGTSGYYFLSRRLLIEGSETIFLEKEEINRPGTVIERKPLYRGTDYEIDYDRGTILFRRPVLATETVFFDADTGGVTEGATLLVQRVVVTYQYDNAGGDDTNLYAGRLQYNFSQDFDSESWLAATYLREDQGDRDFELYGADFLVSLGTNSRLIGEYAHSSNNSLFLGNVTGSAYRFELLANIIPSLTGRAYYRSVEEGFVNNATTSFTPGQTRYGAALSYQLGSTTSFQAGYDYEENFGIAPEVRTDFFDLFNPGVEAAPGEPVNNSLTTIRAGIQQEIGEATLGVDYVNRSRDDRIDDVFDSDASQIVSYLGLPLTESLTFRAQNELNIGDSDPLYPDRTTFGLDWGVYPGVTVRLAHQFFDGGLLGSDSLTSLDTILEHRLGENTDITGRYSIISGFNGVTGQGAVGLNHRWVVSPGLRVNLGYEHTFSNTNISTAAGERFAQPYAVGQTAASLALLGGDVYRVGIEYSDNPGFQASANFEHRTGSGNNNTVFSLAAAGKLTPALTILGRYEQANFANQLLEGLGDTATLRLGLAYRNPNSDRWNALLRYEYRRNPSTIPEALLIDSGTDSTEHLFAAEAIYAPNWRWEFYGKGAMRISTTDLADNFENSSSVFLSQLRASYRLGYRMDLAVEGRWIGQSSPTYNEFGVAVETGYYLTPDLRLAVGYSFGSVDDRDFSGYRSEGGPYFGLTFKVNELFGGFGRQRVTPPQEQESRVEPVASESPATPSAVNPTSLGQGSERESQ</sequence>
<feature type="coiled-coil region" evidence="1">
    <location>
        <begin position="367"/>
        <end position="394"/>
    </location>
</feature>
<dbReference type="Gene3D" id="2.60.40.10">
    <property type="entry name" value="Immunoglobulins"/>
    <property type="match status" value="1"/>
</dbReference>
<proteinExistence type="predicted"/>
<comment type="caution">
    <text evidence="3">The sequence shown here is derived from an EMBL/GenBank/DDBJ whole genome shotgun (WGS) entry which is preliminary data.</text>
</comment>
<protein>
    <recommendedName>
        <fullName evidence="5">TonB-dependent receptor</fullName>
    </recommendedName>
</protein>
<keyword evidence="1" id="KW-0175">Coiled coil</keyword>
<evidence type="ECO:0000256" key="2">
    <source>
        <dbReference type="SAM" id="MobiDB-lite"/>
    </source>
</evidence>
<evidence type="ECO:0000313" key="4">
    <source>
        <dbReference type="Proteomes" id="UP000753908"/>
    </source>
</evidence>
<evidence type="ECO:0008006" key="5">
    <source>
        <dbReference type="Google" id="ProtNLM"/>
    </source>
</evidence>
<dbReference type="SUPFAM" id="SSF56935">
    <property type="entry name" value="Porins"/>
    <property type="match status" value="2"/>
</dbReference>
<dbReference type="EMBL" id="JAHHIF010000007">
    <property type="protein sequence ID" value="MBW4544126.1"/>
    <property type="molecule type" value="Genomic_DNA"/>
</dbReference>
<organism evidence="3 4">
    <name type="scientific">Symplocastrum torsivum CPER-KK1</name>
    <dbReference type="NCBI Taxonomy" id="450513"/>
    <lineage>
        <taxon>Bacteria</taxon>
        <taxon>Bacillati</taxon>
        <taxon>Cyanobacteriota</taxon>
        <taxon>Cyanophyceae</taxon>
        <taxon>Oscillatoriophycideae</taxon>
        <taxon>Oscillatoriales</taxon>
        <taxon>Microcoleaceae</taxon>
        <taxon>Symplocastrum</taxon>
    </lineage>
</organism>
<reference evidence="3" key="2">
    <citation type="journal article" date="2022" name="Microbiol. Resour. Announc.">
        <title>Metagenome Sequencing to Explore Phylogenomics of Terrestrial Cyanobacteria.</title>
        <authorList>
            <person name="Ward R.D."/>
            <person name="Stajich J.E."/>
            <person name="Johansen J.R."/>
            <person name="Huntemann M."/>
            <person name="Clum A."/>
            <person name="Foster B."/>
            <person name="Foster B."/>
            <person name="Roux S."/>
            <person name="Palaniappan K."/>
            <person name="Varghese N."/>
            <person name="Mukherjee S."/>
            <person name="Reddy T.B.K."/>
            <person name="Daum C."/>
            <person name="Copeland A."/>
            <person name="Chen I.A."/>
            <person name="Ivanova N.N."/>
            <person name="Kyrpides N.C."/>
            <person name="Shapiro N."/>
            <person name="Eloe-Fadrosh E.A."/>
            <person name="Pietrasiak N."/>
        </authorList>
    </citation>
    <scope>NUCLEOTIDE SEQUENCE</scope>
    <source>
        <strain evidence="3">CPER-KK1</strain>
    </source>
</reference>
<dbReference type="InterPro" id="IPR013783">
    <property type="entry name" value="Ig-like_fold"/>
</dbReference>
<gene>
    <name evidence="3" type="ORF">KME25_06750</name>
</gene>